<comment type="caution">
    <text evidence="2">The sequence shown here is derived from an EMBL/GenBank/DDBJ whole genome shotgun (WGS) entry which is preliminary data.</text>
</comment>
<protein>
    <submittedName>
        <fullName evidence="2">SDO1-like protein</fullName>
    </submittedName>
</protein>
<dbReference type="AlphaFoldDB" id="A0A1U7LT77"/>
<evidence type="ECO:0000259" key="1">
    <source>
        <dbReference type="Pfam" id="PF01172"/>
    </source>
</evidence>
<dbReference type="Proteomes" id="UP000186594">
    <property type="component" value="Unassembled WGS sequence"/>
</dbReference>
<dbReference type="STRING" id="1198029.A0A1U7LT77"/>
<dbReference type="Pfam" id="PF01172">
    <property type="entry name" value="SBDS_N"/>
    <property type="match status" value="1"/>
</dbReference>
<dbReference type="InterPro" id="IPR036786">
    <property type="entry name" value="Ribosome_mat_SBDS_N_sf"/>
</dbReference>
<proteinExistence type="predicted"/>
<organism evidence="2 3">
    <name type="scientific">Neolecta irregularis (strain DAH-3)</name>
    <dbReference type="NCBI Taxonomy" id="1198029"/>
    <lineage>
        <taxon>Eukaryota</taxon>
        <taxon>Fungi</taxon>
        <taxon>Dikarya</taxon>
        <taxon>Ascomycota</taxon>
        <taxon>Taphrinomycotina</taxon>
        <taxon>Neolectales</taxon>
        <taxon>Neolectaceae</taxon>
        <taxon>Neolecta</taxon>
    </lineage>
</organism>
<feature type="domain" description="Ribosome maturation protein SDO1/SBDS N-terminal" evidence="1">
    <location>
        <begin position="46"/>
        <end position="109"/>
    </location>
</feature>
<dbReference type="OMA" id="MQHSERI"/>
<keyword evidence="3" id="KW-1185">Reference proteome</keyword>
<name>A0A1U7LT77_NEOID</name>
<gene>
    <name evidence="2" type="ORF">NEOLI_001387</name>
</gene>
<dbReference type="Gene3D" id="3.30.1250.10">
    <property type="entry name" value="Ribosome maturation protein SBDS, N-terminal domain"/>
    <property type="match status" value="1"/>
</dbReference>
<sequence>MRSGAHTKVVYKNFIVFVQSEEIVKKWKDAEHKKMKATLEGDKSVGNSVALVDVLDGWKIFTTHSQGPQGVLGTPAHSELENELGVKKEDDAIRKILLEGSIQSTKSAEKLG</sequence>
<evidence type="ECO:0000313" key="3">
    <source>
        <dbReference type="Proteomes" id="UP000186594"/>
    </source>
</evidence>
<evidence type="ECO:0000313" key="2">
    <source>
        <dbReference type="EMBL" id="OLL25870.1"/>
    </source>
</evidence>
<dbReference type="EMBL" id="LXFE01000294">
    <property type="protein sequence ID" value="OLL25870.1"/>
    <property type="molecule type" value="Genomic_DNA"/>
</dbReference>
<dbReference type="InterPro" id="IPR019783">
    <property type="entry name" value="SDO1/SBDS_N"/>
</dbReference>
<accession>A0A1U7LT77</accession>
<dbReference type="OrthoDB" id="2567806at2759"/>
<reference evidence="2 3" key="1">
    <citation type="submission" date="2016-04" db="EMBL/GenBank/DDBJ databases">
        <title>Evolutionary innovation and constraint leading to complex multicellularity in the Ascomycota.</title>
        <authorList>
            <person name="Cisse O."/>
            <person name="Nguyen A."/>
            <person name="Hewitt D.A."/>
            <person name="Jedd G."/>
            <person name="Stajich J.E."/>
        </authorList>
    </citation>
    <scope>NUCLEOTIDE SEQUENCE [LARGE SCALE GENOMIC DNA]</scope>
    <source>
        <strain evidence="2 3">DAH-3</strain>
    </source>
</reference>
<dbReference type="SUPFAM" id="SSF89895">
    <property type="entry name" value="FYSH domain"/>
    <property type="match status" value="1"/>
</dbReference>